<feature type="domain" description="Carbohydrate kinase PfkB" evidence="15">
    <location>
        <begin position="160"/>
        <end position="306"/>
    </location>
</feature>
<comment type="catalytic activity">
    <reaction evidence="11 14">
        <text>adenosine + ATP = AMP + ADP + H(+)</text>
        <dbReference type="Rhea" id="RHEA:20824"/>
        <dbReference type="ChEBI" id="CHEBI:15378"/>
        <dbReference type="ChEBI" id="CHEBI:16335"/>
        <dbReference type="ChEBI" id="CHEBI:30616"/>
        <dbReference type="ChEBI" id="CHEBI:456215"/>
        <dbReference type="ChEBI" id="CHEBI:456216"/>
        <dbReference type="EC" id="2.7.1.20"/>
    </reaction>
</comment>
<evidence type="ECO:0000256" key="6">
    <source>
        <dbReference type="ARBA" id="ARBA00022726"/>
    </source>
</evidence>
<dbReference type="PROSITE" id="PS00584">
    <property type="entry name" value="PFKB_KINASES_2"/>
    <property type="match status" value="1"/>
</dbReference>
<sequence>MAATEGVLLGMGNPLLDISAVVDDAFLAKYDIKLNNAILAEEKHLPMYDELASKSNVEYIAGGATQNSIRVAQWMLQTPGATSYMGCIGKDKFGEEMKKNAQAAGVTAHYYEDETAPTGTCAVCVVGGERSLIANLSAANCYKSEHLKKPENWALVEKVFLMNLSAPFICEFFRDAQEKVLLYADYIFGNETEAKIFAKVRGWETENIEEIALKISQLPLASGKQKRIAVITQGADPVVVAEDGKVKTFPVILLPKEKLVDTNGAGDAFVGGFLSQLAQGKSIEDSVRAGCYAANVIIQRPGCTYPEKPDFN</sequence>
<dbReference type="FunFam" id="3.40.1190.20:FF:000076">
    <property type="entry name" value="Adenosine kinase"/>
    <property type="match status" value="1"/>
</dbReference>
<dbReference type="SUPFAM" id="SSF53613">
    <property type="entry name" value="Ribokinase-like"/>
    <property type="match status" value="1"/>
</dbReference>
<keyword evidence="7 14" id="KW-0547">Nucleotide-binding</keyword>
<evidence type="ECO:0000259" key="15">
    <source>
        <dbReference type="Pfam" id="PF00294"/>
    </source>
</evidence>
<dbReference type="Gene3D" id="3.40.1190.20">
    <property type="match status" value="1"/>
</dbReference>
<keyword evidence="5 14" id="KW-0808">Transferase</keyword>
<keyword evidence="8 14" id="KW-0418">Kinase</keyword>
<evidence type="ECO:0000256" key="4">
    <source>
        <dbReference type="ARBA" id="ARBA00012119"/>
    </source>
</evidence>
<comment type="pathway">
    <text evidence="2 14">Purine metabolism; AMP biosynthesis via salvage pathway; AMP from adenosine: step 1/1.</text>
</comment>
<evidence type="ECO:0000256" key="14">
    <source>
        <dbReference type="RuleBase" id="RU368116"/>
    </source>
</evidence>
<dbReference type="Gene3D" id="3.30.1110.10">
    <property type="match status" value="2"/>
</dbReference>
<keyword evidence="6 14" id="KW-0660">Purine salvage</keyword>
<reference evidence="16" key="1">
    <citation type="journal article" date="2019" name="BMC Genomics">
        <title>A new reference genome for Sorghum bicolor reveals high levels of sequence similarity between sweet and grain genotypes: implications for the genetics of sugar metabolism.</title>
        <authorList>
            <person name="Cooper E.A."/>
            <person name="Brenton Z.W."/>
            <person name="Flinn B.S."/>
            <person name="Jenkins J."/>
            <person name="Shu S."/>
            <person name="Flowers D."/>
            <person name="Luo F."/>
            <person name="Wang Y."/>
            <person name="Xia P."/>
            <person name="Barry K."/>
            <person name="Daum C."/>
            <person name="Lipzen A."/>
            <person name="Yoshinaga Y."/>
            <person name="Schmutz J."/>
            <person name="Saski C."/>
            <person name="Vermerris W."/>
            <person name="Kresovich S."/>
        </authorList>
    </citation>
    <scope>NUCLEOTIDE SEQUENCE</scope>
</reference>
<feature type="domain" description="Carbohydrate kinase PfkB" evidence="15">
    <location>
        <begin position="26"/>
        <end position="158"/>
    </location>
</feature>
<dbReference type="EMBL" id="CM027683">
    <property type="protein sequence ID" value="KAG0533924.1"/>
    <property type="molecule type" value="Genomic_DNA"/>
</dbReference>
<gene>
    <name evidence="16" type="ORF">BDA96_04G234100</name>
</gene>
<protein>
    <recommendedName>
        <fullName evidence="12 14">Adenosine kinase</fullName>
        <shortName evidence="14">AK</shortName>
        <ecNumber evidence="4 14">2.7.1.20</ecNumber>
    </recommendedName>
    <alternativeName>
        <fullName evidence="14">Adenosine 5'-phosphotransferase</fullName>
    </alternativeName>
</protein>
<evidence type="ECO:0000256" key="1">
    <source>
        <dbReference type="ARBA" id="ARBA00001946"/>
    </source>
</evidence>
<evidence type="ECO:0000256" key="7">
    <source>
        <dbReference type="ARBA" id="ARBA00022741"/>
    </source>
</evidence>
<evidence type="ECO:0000256" key="8">
    <source>
        <dbReference type="ARBA" id="ARBA00022777"/>
    </source>
</evidence>
<evidence type="ECO:0000256" key="11">
    <source>
        <dbReference type="ARBA" id="ARBA00051362"/>
    </source>
</evidence>
<comment type="similarity">
    <text evidence="3 14">Belongs to the carbohydrate kinase PfkB family.</text>
</comment>
<dbReference type="GO" id="GO:0044209">
    <property type="term" value="P:AMP salvage"/>
    <property type="evidence" value="ECO:0007669"/>
    <property type="project" value="UniProtKB-UniRule"/>
</dbReference>
<dbReference type="InterPro" id="IPR002173">
    <property type="entry name" value="Carboh/pur_kinase_PfkB_CS"/>
</dbReference>
<organism evidence="16 17">
    <name type="scientific">Sorghum bicolor</name>
    <name type="common">Sorghum</name>
    <name type="synonym">Sorghum vulgare</name>
    <dbReference type="NCBI Taxonomy" id="4558"/>
    <lineage>
        <taxon>Eukaryota</taxon>
        <taxon>Viridiplantae</taxon>
        <taxon>Streptophyta</taxon>
        <taxon>Embryophyta</taxon>
        <taxon>Tracheophyta</taxon>
        <taxon>Spermatophyta</taxon>
        <taxon>Magnoliopsida</taxon>
        <taxon>Liliopsida</taxon>
        <taxon>Poales</taxon>
        <taxon>Poaceae</taxon>
        <taxon>PACMAD clade</taxon>
        <taxon>Panicoideae</taxon>
        <taxon>Andropogonodae</taxon>
        <taxon>Andropogoneae</taxon>
        <taxon>Sorghinae</taxon>
        <taxon>Sorghum</taxon>
    </lineage>
</organism>
<evidence type="ECO:0000256" key="2">
    <source>
        <dbReference type="ARBA" id="ARBA00004801"/>
    </source>
</evidence>
<evidence type="ECO:0000256" key="5">
    <source>
        <dbReference type="ARBA" id="ARBA00022679"/>
    </source>
</evidence>
<evidence type="ECO:0000313" key="16">
    <source>
        <dbReference type="EMBL" id="KAG0533924.1"/>
    </source>
</evidence>
<evidence type="ECO:0000313" key="17">
    <source>
        <dbReference type="Proteomes" id="UP000807115"/>
    </source>
</evidence>
<dbReference type="InterPro" id="IPR001805">
    <property type="entry name" value="Adenokinase"/>
</dbReference>
<dbReference type="Pfam" id="PF00294">
    <property type="entry name" value="PfkB"/>
    <property type="match status" value="2"/>
</dbReference>
<dbReference type="GO" id="GO:0006166">
    <property type="term" value="P:purine ribonucleoside salvage"/>
    <property type="evidence" value="ECO:0007669"/>
    <property type="project" value="UniProtKB-KW"/>
</dbReference>
<dbReference type="GO" id="GO:0005524">
    <property type="term" value="F:ATP binding"/>
    <property type="evidence" value="ECO:0007669"/>
    <property type="project" value="UniProtKB-UniRule"/>
</dbReference>
<dbReference type="Proteomes" id="UP000807115">
    <property type="component" value="Chromosome 4"/>
</dbReference>
<keyword evidence="9 14" id="KW-0067">ATP-binding</keyword>
<dbReference type="PANTHER" id="PTHR45769">
    <property type="entry name" value="ADENOSINE KINASE"/>
    <property type="match status" value="1"/>
</dbReference>
<evidence type="ECO:0000256" key="10">
    <source>
        <dbReference type="ARBA" id="ARBA00022842"/>
    </source>
</evidence>
<dbReference type="PRINTS" id="PR00989">
    <property type="entry name" value="ADENOKINASE"/>
</dbReference>
<evidence type="ECO:0000256" key="13">
    <source>
        <dbReference type="PIRSR" id="PIRSR601805-1"/>
    </source>
</evidence>
<dbReference type="GO" id="GO:0004001">
    <property type="term" value="F:adenosine kinase activity"/>
    <property type="evidence" value="ECO:0007669"/>
    <property type="project" value="UniProtKB-UniRule"/>
</dbReference>
<proteinExistence type="inferred from homology"/>
<reference evidence="16" key="2">
    <citation type="submission" date="2020-10" db="EMBL/GenBank/DDBJ databases">
        <authorList>
            <person name="Cooper E.A."/>
            <person name="Brenton Z.W."/>
            <person name="Flinn B.S."/>
            <person name="Jenkins J."/>
            <person name="Shu S."/>
            <person name="Flowers D."/>
            <person name="Luo F."/>
            <person name="Wang Y."/>
            <person name="Xia P."/>
            <person name="Barry K."/>
            <person name="Daum C."/>
            <person name="Lipzen A."/>
            <person name="Yoshinaga Y."/>
            <person name="Schmutz J."/>
            <person name="Saski C."/>
            <person name="Vermerris W."/>
            <person name="Kresovich S."/>
        </authorList>
    </citation>
    <scope>NUCLEOTIDE SEQUENCE</scope>
</reference>
<comment type="function">
    <text evidence="14">ATP dependent phosphorylation of adenosine and other related nucleoside analogs to monophosphate derivatives.</text>
</comment>
<dbReference type="PANTHER" id="PTHR45769:SF1">
    <property type="entry name" value="ADENOSINE KINASE"/>
    <property type="match status" value="1"/>
</dbReference>
<evidence type="ECO:0000256" key="9">
    <source>
        <dbReference type="ARBA" id="ARBA00022840"/>
    </source>
</evidence>
<accession>A0A921R4G9</accession>
<name>A0A921R4G9_SORBI</name>
<evidence type="ECO:0000256" key="3">
    <source>
        <dbReference type="ARBA" id="ARBA00010688"/>
    </source>
</evidence>
<comment type="caution">
    <text evidence="16">The sequence shown here is derived from an EMBL/GenBank/DDBJ whole genome shotgun (WGS) entry which is preliminary data.</text>
</comment>
<evidence type="ECO:0000256" key="12">
    <source>
        <dbReference type="ARBA" id="ARBA00068771"/>
    </source>
</evidence>
<comment type="cofactor">
    <cofactor evidence="1 14">
        <name>Mg(2+)</name>
        <dbReference type="ChEBI" id="CHEBI:18420"/>
    </cofactor>
</comment>
<feature type="active site" description="Proton acceptor" evidence="13">
    <location>
        <position position="267"/>
    </location>
</feature>
<keyword evidence="10 14" id="KW-0460">Magnesium</keyword>
<dbReference type="FunFam" id="3.30.1110.10:FF:000001">
    <property type="entry name" value="Adenosine kinase a"/>
    <property type="match status" value="1"/>
</dbReference>
<dbReference type="CDD" id="cd01168">
    <property type="entry name" value="adenosine_kinase"/>
    <property type="match status" value="1"/>
</dbReference>
<dbReference type="InterPro" id="IPR011611">
    <property type="entry name" value="PfkB_dom"/>
</dbReference>
<dbReference type="AlphaFoldDB" id="A0A921R4G9"/>
<dbReference type="EC" id="2.7.1.20" evidence="4 14"/>
<dbReference type="InterPro" id="IPR029056">
    <property type="entry name" value="Ribokinase-like"/>
</dbReference>